<evidence type="ECO:0000313" key="1">
    <source>
        <dbReference type="EMBL" id="MBF9127946.1"/>
    </source>
</evidence>
<sequence>MPFIAGLLDDPDRTRIRSWLIGRTAQSLTRPQYAESRYRPVDKRIDHWMATYSFNLLLLTLACGAELRASDLFTRTNDPAAMLRNSALQWQAAVPSYMWMDAMEVFGSPAVGATVAVTSFSSTRANGQATCRIRWTPTG</sequence>
<evidence type="ECO:0000313" key="2">
    <source>
        <dbReference type="Proteomes" id="UP000638560"/>
    </source>
</evidence>
<dbReference type="EMBL" id="JADPUN010000048">
    <property type="protein sequence ID" value="MBF9127946.1"/>
    <property type="molecule type" value="Genomic_DNA"/>
</dbReference>
<name>A0ABS0GP27_9ACTN</name>
<comment type="caution">
    <text evidence="1">The sequence shown here is derived from an EMBL/GenBank/DDBJ whole genome shotgun (WGS) entry which is preliminary data.</text>
</comment>
<dbReference type="RefSeq" id="WP_196199610.1">
    <property type="nucleotide sequence ID" value="NZ_JADPUN010000048.1"/>
</dbReference>
<organism evidence="1 2">
    <name type="scientific">Plantactinospora alkalitolerans</name>
    <dbReference type="NCBI Taxonomy" id="2789879"/>
    <lineage>
        <taxon>Bacteria</taxon>
        <taxon>Bacillati</taxon>
        <taxon>Actinomycetota</taxon>
        <taxon>Actinomycetes</taxon>
        <taxon>Micromonosporales</taxon>
        <taxon>Micromonosporaceae</taxon>
        <taxon>Plantactinospora</taxon>
    </lineage>
</organism>
<dbReference type="Proteomes" id="UP000638560">
    <property type="component" value="Unassembled WGS sequence"/>
</dbReference>
<proteinExistence type="predicted"/>
<keyword evidence="2" id="KW-1185">Reference proteome</keyword>
<reference evidence="1 2" key="1">
    <citation type="submission" date="2020-11" db="EMBL/GenBank/DDBJ databases">
        <title>A novel isolate from a Black sea contaminated sediment with potential to produce alkanes: Plantactinospora alkalitolerans sp. nov.</title>
        <authorList>
            <person name="Carro L."/>
            <person name="Veyisoglu A."/>
            <person name="Guven K."/>
            <person name="Schumann P."/>
            <person name="Klenk H.-P."/>
            <person name="Sahin N."/>
        </authorList>
    </citation>
    <scope>NUCLEOTIDE SEQUENCE [LARGE SCALE GENOMIC DNA]</scope>
    <source>
        <strain evidence="1 2">S1510</strain>
    </source>
</reference>
<protein>
    <submittedName>
        <fullName evidence="1">Uncharacterized protein</fullName>
    </submittedName>
</protein>
<gene>
    <name evidence="1" type="ORF">I0C86_02880</name>
</gene>
<accession>A0ABS0GP27</accession>